<evidence type="ECO:0000256" key="1">
    <source>
        <dbReference type="ARBA" id="ARBA00004167"/>
    </source>
</evidence>
<dbReference type="SUPFAM" id="SSF48726">
    <property type="entry name" value="Immunoglobulin"/>
    <property type="match status" value="5"/>
</dbReference>
<evidence type="ECO:0000256" key="4">
    <source>
        <dbReference type="SAM" id="MobiDB-lite"/>
    </source>
</evidence>
<dbReference type="InterPro" id="IPR003599">
    <property type="entry name" value="Ig_sub"/>
</dbReference>
<reference evidence="8" key="1">
    <citation type="submission" date="2022-01" db="UniProtKB">
        <authorList>
            <consortium name="EnsemblMetazoa"/>
        </authorList>
    </citation>
    <scope>IDENTIFICATION</scope>
</reference>
<evidence type="ECO:0000313" key="8">
    <source>
        <dbReference type="EnsemblMetazoa" id="XP_024082683.1"/>
    </source>
</evidence>
<keyword evidence="5" id="KW-0812">Transmembrane</keyword>
<sequence length="714" mass="79341">MVFWFREDAGIPLYSFDVRGKPLVEGRHWSAPQVFGPRAYFRTGREPATLILKDIRRHDQGTYRCRVDFRNTPTRSFRYNLSVIVPPEYPAVFDKWGKQLNTTIGPHDEGDEVTLTCRVVGGKPEPAVRWLVNGIVVDEEFEHNAGDVIENRLKWRAVTRKDLNSIFSCQASNTQLSEARETSVVLHLYLRPLVVNIISKPSKLIADHRYEVTCETGGSRPPAVITWYKGNRLLRKVREESGDQANITTSTLSFIPSTEDDGKTITCRAENPNVTGLYVATHWNLSVVYPPIVSLRLGSTLNSSDIKEGDDVYFECHIRANPQWRKLSWIHNGELMSHNMSARLILINQSLVLQKVTRSNSGIYSCLASNNQGETLSNEYHLRVKYSPTCRNDRVMIVGASRAESLDIQCQVDADPPARSFKWKFNNSGETFDVGSERFSSNGTFSVLRYTPIADLDYGTLSCWAENNIAVQGVPCLFQVVAAGKPYPVRNCTLGNETTSSLVIWCIPGSDGGVKQVFVLELYVGGATTPRFNVTATETPYFVLTDLEMDVPLKVSIFSVNSKGRSAPVNMEEITLKDPQKRTGEGADVGTPPLLGIIGGAAITFLLIIVIFVSKMRMSNHNSPAMQCKKPTPPTFNAKQQVKDADERDPDIIPAKFEPRTQAEGPAPYTQGKCSWSDSSQTFRGGGDTREGIELNGLAIKEKLMAGSLPESCV</sequence>
<dbReference type="SMART" id="SM00409">
    <property type="entry name" value="IG"/>
    <property type="match status" value="5"/>
</dbReference>
<dbReference type="OMA" id="RDKVYMV"/>
<dbReference type="GeneID" id="106665324"/>
<dbReference type="OrthoDB" id="6431884at2759"/>
<feature type="domain" description="Ig-like" evidence="6">
    <location>
        <begin position="192"/>
        <end position="286"/>
    </location>
</feature>
<feature type="domain" description="Ig-like" evidence="6">
    <location>
        <begin position="87"/>
        <end position="185"/>
    </location>
</feature>
<evidence type="ECO:0000259" key="6">
    <source>
        <dbReference type="PROSITE" id="PS50835"/>
    </source>
</evidence>
<dbReference type="InterPro" id="IPR036179">
    <property type="entry name" value="Ig-like_dom_sf"/>
</dbReference>
<comment type="subcellular location">
    <subcellularLocation>
        <location evidence="1">Membrane</location>
        <topology evidence="1">Single-pass membrane protein</topology>
    </subcellularLocation>
</comment>
<dbReference type="InterPro" id="IPR013162">
    <property type="entry name" value="CD80_C2-set"/>
</dbReference>
<dbReference type="AlphaFoldDB" id="A0A8I6TK11"/>
<keyword evidence="5" id="KW-1133">Transmembrane helix</keyword>
<feature type="domain" description="Fibronectin type-III" evidence="7">
    <location>
        <begin position="485"/>
        <end position="579"/>
    </location>
</feature>
<dbReference type="KEGG" id="clec:106665324"/>
<dbReference type="InterPro" id="IPR007110">
    <property type="entry name" value="Ig-like_dom"/>
</dbReference>
<dbReference type="CTD" id="3346206"/>
<evidence type="ECO:0000313" key="9">
    <source>
        <dbReference type="Proteomes" id="UP000494040"/>
    </source>
</evidence>
<feature type="domain" description="Ig-like" evidence="6">
    <location>
        <begin position="290"/>
        <end position="377"/>
    </location>
</feature>
<dbReference type="PROSITE" id="PS50835">
    <property type="entry name" value="IG_LIKE"/>
    <property type="match status" value="5"/>
</dbReference>
<feature type="region of interest" description="Disordered" evidence="4">
    <location>
        <begin position="623"/>
        <end position="647"/>
    </location>
</feature>
<dbReference type="GO" id="GO:0016020">
    <property type="term" value="C:membrane"/>
    <property type="evidence" value="ECO:0007669"/>
    <property type="project" value="UniProtKB-SubCell"/>
</dbReference>
<feature type="region of interest" description="Disordered" evidence="4">
    <location>
        <begin position="660"/>
        <end position="689"/>
    </location>
</feature>
<dbReference type="PANTHER" id="PTHR23278">
    <property type="entry name" value="SIDESTEP PROTEIN"/>
    <property type="match status" value="1"/>
</dbReference>
<dbReference type="CDD" id="cd00096">
    <property type="entry name" value="Ig"/>
    <property type="match status" value="1"/>
</dbReference>
<dbReference type="PROSITE" id="PS50853">
    <property type="entry name" value="FN3"/>
    <property type="match status" value="1"/>
</dbReference>
<evidence type="ECO:0000256" key="5">
    <source>
        <dbReference type="SAM" id="Phobius"/>
    </source>
</evidence>
<dbReference type="Pfam" id="PF13927">
    <property type="entry name" value="Ig_3"/>
    <property type="match status" value="2"/>
</dbReference>
<dbReference type="PANTHER" id="PTHR23278:SF31">
    <property type="entry name" value="SIDESTEP II, ISOFORM A"/>
    <property type="match status" value="1"/>
</dbReference>
<evidence type="ECO:0000259" key="7">
    <source>
        <dbReference type="PROSITE" id="PS50853"/>
    </source>
</evidence>
<evidence type="ECO:0000256" key="2">
    <source>
        <dbReference type="ARBA" id="ARBA00023136"/>
    </source>
</evidence>
<keyword evidence="9" id="KW-1185">Reference proteome</keyword>
<feature type="compositionally biased region" description="Polar residues" evidence="4">
    <location>
        <begin position="672"/>
        <end position="683"/>
    </location>
</feature>
<feature type="domain" description="Ig-like" evidence="6">
    <location>
        <begin position="1"/>
        <end position="82"/>
    </location>
</feature>
<feature type="domain" description="Ig-like" evidence="6">
    <location>
        <begin position="388"/>
        <end position="468"/>
    </location>
</feature>
<keyword evidence="3" id="KW-1015">Disulfide bond</keyword>
<accession>A0A8I6TK11</accession>
<dbReference type="RefSeq" id="XP_024082683.1">
    <property type="nucleotide sequence ID" value="XM_024226915.1"/>
</dbReference>
<dbReference type="InterPro" id="IPR003961">
    <property type="entry name" value="FN3_dom"/>
</dbReference>
<dbReference type="EnsemblMetazoa" id="XM_024226915.1">
    <property type="protein sequence ID" value="XP_024082683.1"/>
    <property type="gene ID" value="LOC106665324"/>
</dbReference>
<keyword evidence="2 5" id="KW-0472">Membrane</keyword>
<dbReference type="SUPFAM" id="SSF49265">
    <property type="entry name" value="Fibronectin type III"/>
    <property type="match status" value="1"/>
</dbReference>
<feature type="transmembrane region" description="Helical" evidence="5">
    <location>
        <begin position="594"/>
        <end position="613"/>
    </location>
</feature>
<dbReference type="CDD" id="cd00063">
    <property type="entry name" value="FN3"/>
    <property type="match status" value="1"/>
</dbReference>
<proteinExistence type="predicted"/>
<dbReference type="InterPro" id="IPR036116">
    <property type="entry name" value="FN3_sf"/>
</dbReference>
<dbReference type="Pfam" id="PF08205">
    <property type="entry name" value="C2-set_2"/>
    <property type="match status" value="1"/>
</dbReference>
<evidence type="ECO:0000256" key="3">
    <source>
        <dbReference type="ARBA" id="ARBA00023157"/>
    </source>
</evidence>
<dbReference type="SMART" id="SM00408">
    <property type="entry name" value="IGc2"/>
    <property type="match status" value="3"/>
</dbReference>
<dbReference type="Gene3D" id="2.60.40.10">
    <property type="entry name" value="Immunoglobulins"/>
    <property type="match status" value="5"/>
</dbReference>
<organism evidence="8 9">
    <name type="scientific">Cimex lectularius</name>
    <name type="common">Bed bug</name>
    <name type="synonym">Acanthia lectularia</name>
    <dbReference type="NCBI Taxonomy" id="79782"/>
    <lineage>
        <taxon>Eukaryota</taxon>
        <taxon>Metazoa</taxon>
        <taxon>Ecdysozoa</taxon>
        <taxon>Arthropoda</taxon>
        <taxon>Hexapoda</taxon>
        <taxon>Insecta</taxon>
        <taxon>Pterygota</taxon>
        <taxon>Neoptera</taxon>
        <taxon>Paraneoptera</taxon>
        <taxon>Hemiptera</taxon>
        <taxon>Heteroptera</taxon>
        <taxon>Panheteroptera</taxon>
        <taxon>Cimicomorpha</taxon>
        <taxon>Cimicidae</taxon>
        <taxon>Cimex</taxon>
    </lineage>
</organism>
<dbReference type="Proteomes" id="UP000494040">
    <property type="component" value="Unassembled WGS sequence"/>
</dbReference>
<dbReference type="InterPro" id="IPR003598">
    <property type="entry name" value="Ig_sub2"/>
</dbReference>
<name>A0A8I6TK11_CIMLE</name>
<protein>
    <recommendedName>
        <fullName evidence="10">Nephrin</fullName>
    </recommendedName>
</protein>
<dbReference type="InterPro" id="IPR013783">
    <property type="entry name" value="Ig-like_fold"/>
</dbReference>
<evidence type="ECO:0008006" key="10">
    <source>
        <dbReference type="Google" id="ProtNLM"/>
    </source>
</evidence>